<gene>
    <name evidence="1" type="ORF">DSO57_1038412</name>
</gene>
<protein>
    <submittedName>
        <fullName evidence="1">Uncharacterized protein</fullName>
    </submittedName>
</protein>
<dbReference type="Proteomes" id="UP001165960">
    <property type="component" value="Unassembled WGS sequence"/>
</dbReference>
<evidence type="ECO:0000313" key="1">
    <source>
        <dbReference type="EMBL" id="KAJ9086934.1"/>
    </source>
</evidence>
<name>A0ACC2UIL3_9FUNG</name>
<proteinExistence type="predicted"/>
<accession>A0ACC2UIL3</accession>
<evidence type="ECO:0000313" key="2">
    <source>
        <dbReference type="Proteomes" id="UP001165960"/>
    </source>
</evidence>
<organism evidence="1 2">
    <name type="scientific">Entomophthora muscae</name>
    <dbReference type="NCBI Taxonomy" id="34485"/>
    <lineage>
        <taxon>Eukaryota</taxon>
        <taxon>Fungi</taxon>
        <taxon>Fungi incertae sedis</taxon>
        <taxon>Zoopagomycota</taxon>
        <taxon>Entomophthoromycotina</taxon>
        <taxon>Entomophthoromycetes</taxon>
        <taxon>Entomophthorales</taxon>
        <taxon>Entomophthoraceae</taxon>
        <taxon>Entomophthora</taxon>
    </lineage>
</organism>
<keyword evidence="2" id="KW-1185">Reference proteome</keyword>
<reference evidence="1" key="1">
    <citation type="submission" date="2022-04" db="EMBL/GenBank/DDBJ databases">
        <title>Genome of the entomopathogenic fungus Entomophthora muscae.</title>
        <authorList>
            <person name="Elya C."/>
            <person name="Lovett B.R."/>
            <person name="Lee E."/>
            <person name="Macias A.M."/>
            <person name="Hajek A.E."/>
            <person name="De Bivort B.L."/>
            <person name="Kasson M.T."/>
            <person name="De Fine Licht H.H."/>
            <person name="Stajich J.E."/>
        </authorList>
    </citation>
    <scope>NUCLEOTIDE SEQUENCE</scope>
    <source>
        <strain evidence="1">Berkeley</strain>
    </source>
</reference>
<dbReference type="EMBL" id="QTSX02000484">
    <property type="protein sequence ID" value="KAJ9086934.1"/>
    <property type="molecule type" value="Genomic_DNA"/>
</dbReference>
<sequence>MTQAKPRVNLETGWVGSRIDSLRLTPSSLVNSLQLFHPKLIILFSTRSMASLTSPTLAKTLAFKHSLPSSFLSQHNAQHTQHPYC</sequence>
<comment type="caution">
    <text evidence="1">The sequence shown here is derived from an EMBL/GenBank/DDBJ whole genome shotgun (WGS) entry which is preliminary data.</text>
</comment>